<evidence type="ECO:0000256" key="2">
    <source>
        <dbReference type="ARBA" id="ARBA00029447"/>
    </source>
</evidence>
<feature type="transmembrane region" description="Helical" evidence="5">
    <location>
        <begin position="191"/>
        <end position="212"/>
    </location>
</feature>
<dbReference type="RefSeq" id="WP_057506482.1">
    <property type="nucleotide sequence ID" value="NZ_LLXS01000045.1"/>
</dbReference>
<keyword evidence="5" id="KW-0812">Transmembrane</keyword>
<dbReference type="SMART" id="SM00304">
    <property type="entry name" value="HAMP"/>
    <property type="match status" value="2"/>
</dbReference>
<dbReference type="Gene3D" id="1.10.287.950">
    <property type="entry name" value="Methyl-accepting chemotaxis protein"/>
    <property type="match status" value="1"/>
</dbReference>
<dbReference type="GO" id="GO:0005886">
    <property type="term" value="C:plasma membrane"/>
    <property type="evidence" value="ECO:0007669"/>
    <property type="project" value="TreeGrafter"/>
</dbReference>
<gene>
    <name evidence="8" type="ORF">ARC78_01510</name>
</gene>
<dbReference type="Pfam" id="PF12729">
    <property type="entry name" value="4HB_MCP_1"/>
    <property type="match status" value="1"/>
</dbReference>
<dbReference type="EMBL" id="LLXS01000045">
    <property type="protein sequence ID" value="KRG39422.1"/>
    <property type="molecule type" value="Genomic_DNA"/>
</dbReference>
<accession>A0A0R0ABY9</accession>
<comment type="similarity">
    <text evidence="2">Belongs to the methyl-accepting chemotaxis (MCP) protein family.</text>
</comment>
<reference evidence="8 9" key="1">
    <citation type="submission" date="2015-10" db="EMBL/GenBank/DDBJ databases">
        <title>Genome sequencing and analysis of members of genus Stenotrophomonas.</title>
        <authorList>
            <person name="Patil P.P."/>
            <person name="Midha S."/>
            <person name="Patil P.B."/>
        </authorList>
    </citation>
    <scope>NUCLEOTIDE SEQUENCE [LARGE SCALE GENOMIC DNA]</scope>
    <source>
        <strain evidence="8 9">JCM 9942</strain>
    </source>
</reference>
<evidence type="ECO:0000313" key="8">
    <source>
        <dbReference type="EMBL" id="KRG39422.1"/>
    </source>
</evidence>
<name>A0A0R0ABY9_9GAMM</name>
<dbReference type="FunFam" id="1.10.287.950:FF:000002">
    <property type="entry name" value="Methyl-accepting chemotaxis protein"/>
    <property type="match status" value="1"/>
</dbReference>
<dbReference type="PANTHER" id="PTHR43531">
    <property type="entry name" value="PROTEIN ICFG"/>
    <property type="match status" value="1"/>
</dbReference>
<keyword evidence="1" id="KW-0488">Methylation</keyword>
<protein>
    <submittedName>
        <fullName evidence="8">Chemotaxis protein</fullName>
    </submittedName>
</protein>
<evidence type="ECO:0000256" key="5">
    <source>
        <dbReference type="SAM" id="Phobius"/>
    </source>
</evidence>
<keyword evidence="9" id="KW-1185">Reference proteome</keyword>
<proteinExistence type="inferred from homology"/>
<dbReference type="GO" id="GO:0006935">
    <property type="term" value="P:chemotaxis"/>
    <property type="evidence" value="ECO:0007669"/>
    <property type="project" value="UniProtKB-KW"/>
</dbReference>
<dbReference type="GO" id="GO:0007165">
    <property type="term" value="P:signal transduction"/>
    <property type="evidence" value="ECO:0007669"/>
    <property type="project" value="UniProtKB-KW"/>
</dbReference>
<evidence type="ECO:0000313" key="9">
    <source>
        <dbReference type="Proteomes" id="UP000050836"/>
    </source>
</evidence>
<evidence type="ECO:0000259" key="7">
    <source>
        <dbReference type="PROSITE" id="PS50885"/>
    </source>
</evidence>
<feature type="domain" description="HAMP" evidence="7">
    <location>
        <begin position="213"/>
        <end position="265"/>
    </location>
</feature>
<dbReference type="PROSITE" id="PS50885">
    <property type="entry name" value="HAMP"/>
    <property type="match status" value="2"/>
</dbReference>
<dbReference type="Gene3D" id="3.30.450.20">
    <property type="entry name" value="PAS domain"/>
    <property type="match status" value="1"/>
</dbReference>
<evidence type="ECO:0000256" key="1">
    <source>
        <dbReference type="ARBA" id="ARBA00022481"/>
    </source>
</evidence>
<sequence length="792" mass="84983">MQWIQSLKLMPKLMLTFGIVLLLMLVQGIVAYRGLNSLDNVTTDLVERRMTGLRTIGELSSKVGEYRNAFYQGLVRASDDVKADAKTRATELRGQIDETIASYSKQIDTPERRKLFDTFVTDWNATKASYDSVTELLDLDLPDDAVDTFVSDTRLLHRKTTASLGALSNDSNASAQAASEQAAATYTSSTAMTMATVVIGIGAGLLLAWLFARSLVGSMRSAVNAADEIANGKLDGIIDTRRADEVGDLLRAMQRMQRDLRERIERDQIIANENLRIRTALDYSSTGVYLTNPKLEIVYANRAVQETMDRYVEDLSHALPHYNTATPLMGKLVTELEPGGEISSNVLGTLDKTGVIKRDLTFGNAHFAQTVSVIRDNDGVAVGHVVEWRDRTTEAMVEKEVASVIEAAAAGDLSGRIGTTDKDGFFLQLASQLNSLLDANASSLEQISSLLSGLSQGDLTVRMHGDFQGVFATMRDDANATTEQLSGIVSRIKQSSASINSAATEIASGNNDLSQRTEQQAANLEETAASMEELTSTVRQNAESARQANQLAIGAASVASQGGEVVGQVVTTMSQIEQSSKKIAEILSVIDGIAFQTNILALNAAVEAARAGEQGRGFAVVASEVRTLAQRSAAAAKEIKTLIDESVSKVSDGSALVRKAGSTMGEIVASVQRVTDIMAEISAASQEQSAGIEQVNQTVVQMDETTQQNAALVEEATAAARSMEEQAGHLADVVSVFQLEESQLETRAPSTIAAAQPVPRKPAPAPEPTPRRRSASPRTAVAELADSDWQEF</sequence>
<dbReference type="AlphaFoldDB" id="A0A0R0ABY9"/>
<evidence type="ECO:0000256" key="4">
    <source>
        <dbReference type="SAM" id="MobiDB-lite"/>
    </source>
</evidence>
<dbReference type="CDD" id="cd11386">
    <property type="entry name" value="MCP_signal"/>
    <property type="match status" value="1"/>
</dbReference>
<dbReference type="Pfam" id="PF18947">
    <property type="entry name" value="HAMP_2"/>
    <property type="match status" value="1"/>
</dbReference>
<dbReference type="GO" id="GO:0004888">
    <property type="term" value="F:transmembrane signaling receptor activity"/>
    <property type="evidence" value="ECO:0007669"/>
    <property type="project" value="TreeGrafter"/>
</dbReference>
<dbReference type="InterPro" id="IPR051310">
    <property type="entry name" value="MCP_chemotaxis"/>
</dbReference>
<dbReference type="InterPro" id="IPR024478">
    <property type="entry name" value="HlyB_4HB_MCP"/>
</dbReference>
<dbReference type="SUPFAM" id="SSF58104">
    <property type="entry name" value="Methyl-accepting chemotaxis protein (MCP) signaling domain"/>
    <property type="match status" value="1"/>
</dbReference>
<comment type="caution">
    <text evidence="8">The sequence shown here is derived from an EMBL/GenBank/DDBJ whole genome shotgun (WGS) entry which is preliminary data.</text>
</comment>
<dbReference type="InterPro" id="IPR003660">
    <property type="entry name" value="HAMP_dom"/>
</dbReference>
<keyword evidence="5" id="KW-0472">Membrane</keyword>
<dbReference type="InterPro" id="IPR004089">
    <property type="entry name" value="MCPsignal_dom"/>
</dbReference>
<keyword evidence="5" id="KW-1133">Transmembrane helix</keyword>
<dbReference type="PROSITE" id="PS50111">
    <property type="entry name" value="CHEMOTAXIS_TRANSDUC_2"/>
    <property type="match status" value="1"/>
</dbReference>
<dbReference type="SMART" id="SM00283">
    <property type="entry name" value="MA"/>
    <property type="match status" value="1"/>
</dbReference>
<feature type="region of interest" description="Disordered" evidence="4">
    <location>
        <begin position="747"/>
        <end position="792"/>
    </location>
</feature>
<dbReference type="Proteomes" id="UP000050836">
    <property type="component" value="Unassembled WGS sequence"/>
</dbReference>
<feature type="domain" description="Methyl-accepting transducer" evidence="6">
    <location>
        <begin position="495"/>
        <end position="724"/>
    </location>
</feature>
<dbReference type="PANTHER" id="PTHR43531:SF14">
    <property type="entry name" value="METHYL-ACCEPTING CHEMOTAXIS PROTEIN I-RELATED"/>
    <property type="match status" value="1"/>
</dbReference>
<keyword evidence="3" id="KW-0807">Transducer</keyword>
<feature type="domain" description="HAMP" evidence="7">
    <location>
        <begin position="444"/>
        <end position="490"/>
    </location>
</feature>
<dbReference type="CDD" id="cd06225">
    <property type="entry name" value="HAMP"/>
    <property type="match status" value="1"/>
</dbReference>
<evidence type="ECO:0000259" key="6">
    <source>
        <dbReference type="PROSITE" id="PS50111"/>
    </source>
</evidence>
<evidence type="ECO:0000256" key="3">
    <source>
        <dbReference type="PROSITE-ProRule" id="PRU00284"/>
    </source>
</evidence>
<organism evidence="8 9">
    <name type="scientific">Stenotrophomonas pictorum JCM 9942</name>
    <dbReference type="NCBI Taxonomy" id="1236960"/>
    <lineage>
        <taxon>Bacteria</taxon>
        <taxon>Pseudomonadati</taxon>
        <taxon>Pseudomonadota</taxon>
        <taxon>Gammaproteobacteria</taxon>
        <taxon>Lysobacterales</taxon>
        <taxon>Lysobacteraceae</taxon>
        <taxon>Stenotrophomonas</taxon>
    </lineage>
</organism>
<feature type="compositionally biased region" description="Pro residues" evidence="4">
    <location>
        <begin position="759"/>
        <end position="768"/>
    </location>
</feature>
<dbReference type="Pfam" id="PF00015">
    <property type="entry name" value="MCPsignal"/>
    <property type="match status" value="1"/>
</dbReference>
<dbReference type="SUPFAM" id="SSF158472">
    <property type="entry name" value="HAMP domain-like"/>
    <property type="match status" value="1"/>
</dbReference>
<dbReference type="Gene3D" id="6.10.340.10">
    <property type="match status" value="1"/>
</dbReference>
<dbReference type="Pfam" id="PF00672">
    <property type="entry name" value="HAMP"/>
    <property type="match status" value="1"/>
</dbReference>